<dbReference type="PANTHER" id="PTHR34183">
    <property type="entry name" value="ENDOLYTIC PEPTIDOGLYCAN TRANSGLYCOSYLASE RLPA"/>
    <property type="match status" value="1"/>
</dbReference>
<dbReference type="CDD" id="cd22268">
    <property type="entry name" value="DPBB_RlpA-like"/>
    <property type="match status" value="1"/>
</dbReference>
<keyword evidence="2 4" id="KW-0456">Lyase</keyword>
<keyword evidence="4" id="KW-1003">Cell membrane</keyword>
<feature type="compositionally biased region" description="Polar residues" evidence="6">
    <location>
        <begin position="226"/>
        <end position="236"/>
    </location>
</feature>
<dbReference type="InterPro" id="IPR009009">
    <property type="entry name" value="RlpA-like_DPBB"/>
</dbReference>
<dbReference type="InterPro" id="IPR007730">
    <property type="entry name" value="SPOR-like_dom"/>
</dbReference>
<dbReference type="GO" id="GO:0000270">
    <property type="term" value="P:peptidoglycan metabolic process"/>
    <property type="evidence" value="ECO:0007669"/>
    <property type="project" value="UniProtKB-UniRule"/>
</dbReference>
<feature type="compositionally biased region" description="Low complexity" evidence="6">
    <location>
        <begin position="215"/>
        <end position="225"/>
    </location>
</feature>
<evidence type="ECO:0000256" key="6">
    <source>
        <dbReference type="SAM" id="MobiDB-lite"/>
    </source>
</evidence>
<dbReference type="AlphaFoldDB" id="A0A7Y0E3V7"/>
<keyword evidence="10" id="KW-1185">Reference proteome</keyword>
<proteinExistence type="inferred from homology"/>
<comment type="similarity">
    <text evidence="4 5">Belongs to the RlpA family.</text>
</comment>
<gene>
    <name evidence="4" type="primary">rlpA</name>
    <name evidence="9" type="ORF">HH303_15800</name>
</gene>
<dbReference type="InterPro" id="IPR034718">
    <property type="entry name" value="RlpA"/>
</dbReference>
<feature type="region of interest" description="Disordered" evidence="6">
    <location>
        <begin position="183"/>
        <end position="244"/>
    </location>
</feature>
<comment type="caution">
    <text evidence="9">The sequence shown here is derived from an EMBL/GenBank/DDBJ whole genome shotgun (WGS) entry which is preliminary data.</text>
</comment>
<dbReference type="GO" id="GO:0008932">
    <property type="term" value="F:lytic endotransglycosylase activity"/>
    <property type="evidence" value="ECO:0007669"/>
    <property type="project" value="UniProtKB-UniRule"/>
</dbReference>
<dbReference type="EC" id="4.2.2.-" evidence="4"/>
<evidence type="ECO:0000256" key="1">
    <source>
        <dbReference type="ARBA" id="ARBA00022729"/>
    </source>
</evidence>
<evidence type="ECO:0000256" key="3">
    <source>
        <dbReference type="ARBA" id="ARBA00023316"/>
    </source>
</evidence>
<dbReference type="SUPFAM" id="SSF50685">
    <property type="entry name" value="Barwin-like endoglucanases"/>
    <property type="match status" value="1"/>
</dbReference>
<dbReference type="InterPro" id="IPR012640">
    <property type="entry name" value="Membr_lipoprot_lipid_attach_CS"/>
</dbReference>
<feature type="signal peptide" evidence="7">
    <location>
        <begin position="1"/>
        <end position="18"/>
    </location>
</feature>
<dbReference type="PROSITE" id="PS51257">
    <property type="entry name" value="PROKAR_LIPOPROTEIN"/>
    <property type="match status" value="1"/>
</dbReference>
<dbReference type="SUPFAM" id="SSF110997">
    <property type="entry name" value="Sporulation related repeat"/>
    <property type="match status" value="1"/>
</dbReference>
<organism evidence="9 10">
    <name type="scientific">Pacificispira spongiicola</name>
    <dbReference type="NCBI Taxonomy" id="2729598"/>
    <lineage>
        <taxon>Bacteria</taxon>
        <taxon>Pseudomonadati</taxon>
        <taxon>Pseudomonadota</taxon>
        <taxon>Alphaproteobacteria</taxon>
        <taxon>Rhodospirillales</taxon>
        <taxon>Rhodospirillaceae</taxon>
        <taxon>Pacificispira</taxon>
    </lineage>
</organism>
<dbReference type="RefSeq" id="WP_169626361.1">
    <property type="nucleotide sequence ID" value="NZ_JABBNT010000005.1"/>
</dbReference>
<evidence type="ECO:0000259" key="8">
    <source>
        <dbReference type="PROSITE" id="PS51724"/>
    </source>
</evidence>
<dbReference type="EMBL" id="JABBNT010000005">
    <property type="protein sequence ID" value="NMM45961.1"/>
    <property type="molecule type" value="Genomic_DNA"/>
</dbReference>
<evidence type="ECO:0000256" key="2">
    <source>
        <dbReference type="ARBA" id="ARBA00023239"/>
    </source>
</evidence>
<feature type="chain" id="PRO_5031647052" description="Endolytic peptidoglycan transglycosylase RlpA" evidence="7">
    <location>
        <begin position="19"/>
        <end position="340"/>
    </location>
</feature>
<keyword evidence="3 4" id="KW-0961">Cell wall biogenesis/degradation</keyword>
<dbReference type="Pfam" id="PF08139">
    <property type="entry name" value="LPAM_1"/>
    <property type="match status" value="1"/>
</dbReference>
<evidence type="ECO:0000313" key="10">
    <source>
        <dbReference type="Proteomes" id="UP000539372"/>
    </source>
</evidence>
<dbReference type="Gene3D" id="2.40.40.10">
    <property type="entry name" value="RlpA-like domain"/>
    <property type="match status" value="1"/>
</dbReference>
<dbReference type="InterPro" id="IPR012997">
    <property type="entry name" value="RplA"/>
</dbReference>
<comment type="function">
    <text evidence="4">Lytic transglycosylase with a strong preference for naked glycan strands that lack stem peptides.</text>
</comment>
<dbReference type="Proteomes" id="UP000539372">
    <property type="component" value="Unassembled WGS sequence"/>
</dbReference>
<dbReference type="GO" id="GO:0009279">
    <property type="term" value="C:cell outer membrane"/>
    <property type="evidence" value="ECO:0007669"/>
    <property type="project" value="TreeGrafter"/>
</dbReference>
<dbReference type="PROSITE" id="PS51724">
    <property type="entry name" value="SPOR"/>
    <property type="match status" value="1"/>
</dbReference>
<dbReference type="GO" id="GO:0071555">
    <property type="term" value="P:cell wall organization"/>
    <property type="evidence" value="ECO:0007669"/>
    <property type="project" value="UniProtKB-KW"/>
</dbReference>
<keyword evidence="4" id="KW-0564">Palmitate</keyword>
<keyword evidence="4" id="KW-0472">Membrane</keyword>
<name>A0A7Y0E3V7_9PROT</name>
<evidence type="ECO:0000313" key="9">
    <source>
        <dbReference type="EMBL" id="NMM45961.1"/>
    </source>
</evidence>
<comment type="subcellular location">
    <subcellularLocation>
        <location evidence="4">Cell membrane</location>
        <topology evidence="4">Lipid-anchor</topology>
    </subcellularLocation>
</comment>
<sequence>MRRLFLGIGLLAALTGCAEFQFLSQASKQVGPNGAHAPLDPSAPDPGRSYKIGNSYQVSGIWYYPKADYSYVEEGIASWYGPGFHGKQTANGAVFDENKVSAAHRTLPLPSVVRVTNLENGRSIKVVVNDRGPFAHSRILDLSRRGAQLLGYEKKGTVLVRVEVLEAESKQLASRLNGGPAYALADNKPEAPPPDAAPVASVEGEELAPPPGSAPSPQSTASQTAEIQQVSLSVDTSARPVEPSVVEDAAESEKVMMMPVPPTPTVFIQAGAFGQYTNANLARSRLSYLGPIVVEEITRSETPLFRVRLGPLPDDDRLESLLVAVIQAGYTDAQIVVAKN</sequence>
<dbReference type="NCBIfam" id="TIGR00413">
    <property type="entry name" value="rlpA"/>
    <property type="match status" value="1"/>
</dbReference>
<accession>A0A7Y0E3V7</accession>
<dbReference type="Gene3D" id="3.30.70.1070">
    <property type="entry name" value="Sporulation related repeat"/>
    <property type="match status" value="1"/>
</dbReference>
<dbReference type="InterPro" id="IPR036908">
    <property type="entry name" value="RlpA-like_sf"/>
</dbReference>
<protein>
    <recommendedName>
        <fullName evidence="4">Endolytic peptidoglycan transglycosylase RlpA</fullName>
        <ecNumber evidence="4">4.2.2.-</ecNumber>
    </recommendedName>
</protein>
<keyword evidence="1 7" id="KW-0732">Signal</keyword>
<dbReference type="Pfam" id="PF05036">
    <property type="entry name" value="SPOR"/>
    <property type="match status" value="1"/>
</dbReference>
<dbReference type="HAMAP" id="MF_02071">
    <property type="entry name" value="RlpA"/>
    <property type="match status" value="1"/>
</dbReference>
<dbReference type="InterPro" id="IPR036680">
    <property type="entry name" value="SPOR-like_sf"/>
</dbReference>
<evidence type="ECO:0000256" key="4">
    <source>
        <dbReference type="HAMAP-Rule" id="MF_02071"/>
    </source>
</evidence>
<dbReference type="PANTHER" id="PTHR34183:SF1">
    <property type="entry name" value="ENDOLYTIC PEPTIDOGLYCAN TRANSGLYCOSYLASE RLPA"/>
    <property type="match status" value="1"/>
</dbReference>
<evidence type="ECO:0000256" key="7">
    <source>
        <dbReference type="SAM" id="SignalP"/>
    </source>
</evidence>
<evidence type="ECO:0000256" key="5">
    <source>
        <dbReference type="RuleBase" id="RU003495"/>
    </source>
</evidence>
<reference evidence="9 10" key="1">
    <citation type="submission" date="2020-04" db="EMBL/GenBank/DDBJ databases">
        <title>Rhodospirillaceae bacterium KN72 isolated from deep sea.</title>
        <authorList>
            <person name="Zhang D.-C."/>
        </authorList>
    </citation>
    <scope>NUCLEOTIDE SEQUENCE [LARGE SCALE GENOMIC DNA]</scope>
    <source>
        <strain evidence="9 10">KN72</strain>
    </source>
</reference>
<dbReference type="GO" id="GO:0042834">
    <property type="term" value="F:peptidoglycan binding"/>
    <property type="evidence" value="ECO:0007669"/>
    <property type="project" value="InterPro"/>
</dbReference>
<feature type="domain" description="SPOR" evidence="8">
    <location>
        <begin position="260"/>
        <end position="338"/>
    </location>
</feature>
<dbReference type="Pfam" id="PF03330">
    <property type="entry name" value="DPBB_1"/>
    <property type="match status" value="1"/>
</dbReference>
<dbReference type="GO" id="GO:0005886">
    <property type="term" value="C:plasma membrane"/>
    <property type="evidence" value="ECO:0007669"/>
    <property type="project" value="UniProtKB-SubCell"/>
</dbReference>
<keyword evidence="4" id="KW-0449">Lipoprotein</keyword>